<proteinExistence type="predicted"/>
<keyword evidence="2" id="KW-1185">Reference proteome</keyword>
<accession>A0A6H5I1C9</accession>
<gene>
    <name evidence="1" type="ORF">TBRA_LOCUS3016</name>
</gene>
<reference evidence="1 2" key="1">
    <citation type="submission" date="2020-02" db="EMBL/GenBank/DDBJ databases">
        <authorList>
            <person name="Ferguson B K."/>
        </authorList>
    </citation>
    <scope>NUCLEOTIDE SEQUENCE [LARGE SCALE GENOMIC DNA]</scope>
</reference>
<dbReference type="AlphaFoldDB" id="A0A6H5I1C9"/>
<evidence type="ECO:0000313" key="1">
    <source>
        <dbReference type="EMBL" id="CAB0031033.1"/>
    </source>
</evidence>
<dbReference type="EMBL" id="CADCXV010000602">
    <property type="protein sequence ID" value="CAB0031033.1"/>
    <property type="molecule type" value="Genomic_DNA"/>
</dbReference>
<protein>
    <submittedName>
        <fullName evidence="1">Uncharacterized protein</fullName>
    </submittedName>
</protein>
<sequence length="325" mass="37949">QQTSESISENVQGRCGAPYYTYMIRRKQQQQQKEKCAWGLCTHKRVPAYISPYTCRSSRSMREGESKESKEKKISSLSLDALRRRNKQLSARRPRGIWRAQYVRVSSFHNYIPLFFHFRAKQREFLQDWTKTYTRIIRAVLCVCARMRMYEKKIFDVQCSKMLYILITNVKDEAKFKVGGMRAQISFGVCATRATPPNKAANILADESAQQRQRMHGAIGRFCAASPIIHLCIRLIFASMYVCRRAASRQLSKSIVIRDSYDVFVRYDSRLELGFITHTYTSEAQTHTHSHTSRARLHVRNKDTNWQFKARKVYAPKVDSSYHSI</sequence>
<name>A0A6H5I1C9_9HYME</name>
<organism evidence="1 2">
    <name type="scientific">Trichogramma brassicae</name>
    <dbReference type="NCBI Taxonomy" id="86971"/>
    <lineage>
        <taxon>Eukaryota</taxon>
        <taxon>Metazoa</taxon>
        <taxon>Ecdysozoa</taxon>
        <taxon>Arthropoda</taxon>
        <taxon>Hexapoda</taxon>
        <taxon>Insecta</taxon>
        <taxon>Pterygota</taxon>
        <taxon>Neoptera</taxon>
        <taxon>Endopterygota</taxon>
        <taxon>Hymenoptera</taxon>
        <taxon>Apocrita</taxon>
        <taxon>Proctotrupomorpha</taxon>
        <taxon>Chalcidoidea</taxon>
        <taxon>Trichogrammatidae</taxon>
        <taxon>Trichogramma</taxon>
    </lineage>
</organism>
<evidence type="ECO:0000313" key="2">
    <source>
        <dbReference type="Proteomes" id="UP000479190"/>
    </source>
</evidence>
<dbReference type="Proteomes" id="UP000479190">
    <property type="component" value="Unassembled WGS sequence"/>
</dbReference>
<feature type="non-terminal residue" evidence="1">
    <location>
        <position position="1"/>
    </location>
</feature>